<dbReference type="PANTHER" id="PTHR14338:SF8">
    <property type="entry name" value="ACTIN FILAMENT-ASSOCIATED PROTEIN 1"/>
    <property type="match status" value="1"/>
</dbReference>
<feature type="compositionally biased region" description="Basic and acidic residues" evidence="11">
    <location>
        <begin position="301"/>
        <end position="316"/>
    </location>
</feature>
<feature type="domain" description="PH" evidence="12">
    <location>
        <begin position="351"/>
        <end position="445"/>
    </location>
</feature>
<comment type="subcellular location">
    <subcellularLocation>
        <location evidence="1">Cytoplasm</location>
        <location evidence="1">Cytoskeleton</location>
        <location evidence="1">Stress fiber</location>
    </subcellularLocation>
</comment>
<evidence type="ECO:0000256" key="4">
    <source>
        <dbReference type="ARBA" id="ARBA00022737"/>
    </source>
</evidence>
<feature type="coiled-coil region" evidence="10">
    <location>
        <begin position="563"/>
        <end position="648"/>
    </location>
</feature>
<dbReference type="PROSITE" id="PS50003">
    <property type="entry name" value="PH_DOMAIN"/>
    <property type="match status" value="2"/>
</dbReference>
<dbReference type="GO" id="GO:0005829">
    <property type="term" value="C:cytosol"/>
    <property type="evidence" value="ECO:0007669"/>
    <property type="project" value="TreeGrafter"/>
</dbReference>
<dbReference type="FunFam" id="2.30.29.30:FF:000122">
    <property type="entry name" value="Actin filament associated protein 1"/>
    <property type="match status" value="1"/>
</dbReference>
<feature type="compositionally biased region" description="Basic and acidic residues" evidence="11">
    <location>
        <begin position="726"/>
        <end position="736"/>
    </location>
</feature>
<keyword evidence="6" id="KW-0009">Actin-binding</keyword>
<evidence type="ECO:0000256" key="10">
    <source>
        <dbReference type="SAM" id="Coils"/>
    </source>
</evidence>
<sequence>MRSDPILFASRAMEELLAELRVFLELLDREYLTAGVREKKQQILNILHRVLATREPSCKTDIHASLPAPPQMPLPEIPHPWMPPDNGPPPLPSSSLPEGYYEEAVPLGPGKAPEYITSNYDSDAMSSSYESYDEEEEDGKGQKMRHQWPSEEASMDLVKDARICAFLLRKKRFGQWTKLLCVIKDNKLLCYKSSKDQTPQMELLLSGCSITHIPKDGKKKKHELKIVHQGADALVLAVQSKEQAEEWLKVMKEVCSNGNGVMDCDGAGSGSPVHKAELEKKLSCDRPSSDGEPCHENGISDGKDPAKGKKNSKSEQKGTMGRVTGKKITKIIGLGKKKPSTDEQTSSAEEDVPTCGYLNVLSNNRWRERWCQLKDNQLLLHKDRADLKTHMASLPLRGCEVIPGLDSKHPFAFRLLRNGQEVAVLEASSSESMGRWLGVLLAETGSTTDPAALHYDYIDVETTANVIQLAKQSFCFTSKRAVSPNPYLDNPVNGYACPTGVALHYDDVPCINGSLKGKKGLTTNGFAAKQKLDKNQPKKANGISSTVPVKRNNSSADQYKYGKNRVEADAKKLQAKEEELMKRKQEIRNRLTQLKKDRKELRTAIENNTGKRSQASLTERLKKVEDECKLKEEERVNLELELTEVKESLKKALNGGVTLGLTIEPKTASSSPQSPVLMRRTVDNSPISSCDTSDTETCSLPVNSASLLRRQTQQKASPVRGHVLKKAKEWEMKSGT</sequence>
<dbReference type="GO" id="GO:0003779">
    <property type="term" value="F:actin binding"/>
    <property type="evidence" value="ECO:0007669"/>
    <property type="project" value="UniProtKB-KW"/>
</dbReference>
<dbReference type="GO" id="GO:0042169">
    <property type="term" value="F:SH2 domain binding"/>
    <property type="evidence" value="ECO:0007669"/>
    <property type="project" value="TreeGrafter"/>
</dbReference>
<dbReference type="GO" id="GO:0001725">
    <property type="term" value="C:stress fiber"/>
    <property type="evidence" value="ECO:0007669"/>
    <property type="project" value="UniProtKB-SubCell"/>
</dbReference>
<dbReference type="InterPro" id="IPR001849">
    <property type="entry name" value="PH_domain"/>
</dbReference>
<evidence type="ECO:0000256" key="2">
    <source>
        <dbReference type="ARBA" id="ARBA00022490"/>
    </source>
</evidence>
<feature type="region of interest" description="Disordered" evidence="11">
    <location>
        <begin position="533"/>
        <end position="556"/>
    </location>
</feature>
<name>A0A8C2H8B2_CYPCA</name>
<evidence type="ECO:0000256" key="9">
    <source>
        <dbReference type="ARBA" id="ARBA00077925"/>
    </source>
</evidence>
<evidence type="ECO:0000256" key="5">
    <source>
        <dbReference type="ARBA" id="ARBA00023054"/>
    </source>
</evidence>
<evidence type="ECO:0000313" key="13">
    <source>
        <dbReference type="Ensembl" id="ENSCCRP00020024367.1"/>
    </source>
</evidence>
<dbReference type="PANTHER" id="PTHR14338">
    <property type="entry name" value="ACTIN FILAMENT-ASSOCIATED PROTEIN 1 FAMILY MEMBER"/>
    <property type="match status" value="1"/>
</dbReference>
<keyword evidence="2" id="KW-0963">Cytoplasm</keyword>
<reference evidence="13" key="1">
    <citation type="submission" date="2025-08" db="UniProtKB">
        <authorList>
            <consortium name="Ensembl"/>
        </authorList>
    </citation>
    <scope>IDENTIFICATION</scope>
</reference>
<dbReference type="Proteomes" id="UP000694701">
    <property type="component" value="Unplaced"/>
</dbReference>
<protein>
    <recommendedName>
        <fullName evidence="8">Actin filament-associated protein 1</fullName>
    </recommendedName>
    <alternativeName>
        <fullName evidence="9">110 kDa actin filament-associated protein</fullName>
    </alternativeName>
</protein>
<dbReference type="InterPro" id="IPR011993">
    <property type="entry name" value="PH-like_dom_sf"/>
</dbReference>
<dbReference type="Ensembl" id="ENSCCRT00020026722.1">
    <property type="protein sequence ID" value="ENSCCRP00020024367.1"/>
    <property type="gene ID" value="ENSCCRG00020010772.1"/>
</dbReference>
<dbReference type="Pfam" id="PF00169">
    <property type="entry name" value="PH"/>
    <property type="match status" value="2"/>
</dbReference>
<feature type="region of interest" description="Disordered" evidence="11">
    <location>
        <begin position="123"/>
        <end position="142"/>
    </location>
</feature>
<keyword evidence="4" id="KW-0677">Repeat</keyword>
<evidence type="ECO:0000256" key="6">
    <source>
        <dbReference type="ARBA" id="ARBA00023203"/>
    </source>
</evidence>
<accession>A0A8C2H8B2</accession>
<dbReference type="AlphaFoldDB" id="A0A8C2H8B2"/>
<organism evidence="13 14">
    <name type="scientific">Cyprinus carpio</name>
    <name type="common">Common carp</name>
    <dbReference type="NCBI Taxonomy" id="7962"/>
    <lineage>
        <taxon>Eukaryota</taxon>
        <taxon>Metazoa</taxon>
        <taxon>Chordata</taxon>
        <taxon>Craniata</taxon>
        <taxon>Vertebrata</taxon>
        <taxon>Euteleostomi</taxon>
        <taxon>Actinopterygii</taxon>
        <taxon>Neopterygii</taxon>
        <taxon>Teleostei</taxon>
        <taxon>Ostariophysi</taxon>
        <taxon>Cypriniformes</taxon>
        <taxon>Cyprinidae</taxon>
        <taxon>Cyprininae</taxon>
        <taxon>Cyprinus</taxon>
    </lineage>
</organism>
<feature type="compositionally biased region" description="Polar residues" evidence="11">
    <location>
        <begin position="542"/>
        <end position="556"/>
    </location>
</feature>
<dbReference type="GO" id="GO:0017124">
    <property type="term" value="F:SH3 domain binding"/>
    <property type="evidence" value="ECO:0007669"/>
    <property type="project" value="TreeGrafter"/>
</dbReference>
<evidence type="ECO:0000256" key="1">
    <source>
        <dbReference type="ARBA" id="ARBA00004529"/>
    </source>
</evidence>
<feature type="compositionally biased region" description="Basic and acidic residues" evidence="11">
    <location>
        <begin position="282"/>
        <end position="295"/>
    </location>
</feature>
<evidence type="ECO:0000256" key="11">
    <source>
        <dbReference type="SAM" id="MobiDB-lite"/>
    </source>
</evidence>
<dbReference type="CDD" id="cd13306">
    <property type="entry name" value="PH1_AFAP"/>
    <property type="match status" value="1"/>
</dbReference>
<feature type="region of interest" description="Disordered" evidence="11">
    <location>
        <begin position="282"/>
        <end position="322"/>
    </location>
</feature>
<dbReference type="FunFam" id="2.30.29.30:FF:000020">
    <property type="entry name" value="Actin filament-associated protein 1-like 2 isoform 1"/>
    <property type="match status" value="1"/>
</dbReference>
<keyword evidence="3" id="KW-0597">Phosphoprotein</keyword>
<evidence type="ECO:0000256" key="7">
    <source>
        <dbReference type="ARBA" id="ARBA00023212"/>
    </source>
</evidence>
<evidence type="ECO:0000313" key="14">
    <source>
        <dbReference type="Proteomes" id="UP000694701"/>
    </source>
</evidence>
<evidence type="ECO:0000256" key="3">
    <source>
        <dbReference type="ARBA" id="ARBA00022553"/>
    </source>
</evidence>
<evidence type="ECO:0000259" key="12">
    <source>
        <dbReference type="PROSITE" id="PS50003"/>
    </source>
</evidence>
<proteinExistence type="predicted"/>
<keyword evidence="5 10" id="KW-0175">Coiled coil</keyword>
<feature type="domain" description="PH" evidence="12">
    <location>
        <begin position="160"/>
        <end position="256"/>
    </location>
</feature>
<dbReference type="CDD" id="cd13307">
    <property type="entry name" value="PH2_AFAP"/>
    <property type="match status" value="1"/>
</dbReference>
<dbReference type="Gene3D" id="2.30.29.30">
    <property type="entry name" value="Pleckstrin-homology domain (PH domain)/Phosphotyrosine-binding domain (PTB)"/>
    <property type="match status" value="2"/>
</dbReference>
<feature type="region of interest" description="Disordered" evidence="11">
    <location>
        <begin position="709"/>
        <end position="736"/>
    </location>
</feature>
<evidence type="ECO:0000256" key="8">
    <source>
        <dbReference type="ARBA" id="ARBA00072591"/>
    </source>
</evidence>
<dbReference type="SUPFAM" id="SSF50729">
    <property type="entry name" value="PH domain-like"/>
    <property type="match status" value="2"/>
</dbReference>
<keyword evidence="7" id="KW-0206">Cytoskeleton</keyword>
<dbReference type="InterPro" id="IPR030113">
    <property type="entry name" value="AFAP"/>
</dbReference>
<dbReference type="SMART" id="SM00233">
    <property type="entry name" value="PH"/>
    <property type="match status" value="2"/>
</dbReference>